<evidence type="ECO:0008006" key="4">
    <source>
        <dbReference type="Google" id="ProtNLM"/>
    </source>
</evidence>
<evidence type="ECO:0000256" key="1">
    <source>
        <dbReference type="SAM" id="MobiDB-lite"/>
    </source>
</evidence>
<reference evidence="3" key="1">
    <citation type="journal article" date="2019" name="Int. J. Syst. Evol. Microbiol.">
        <title>The Global Catalogue of Microorganisms (GCM) 10K type strain sequencing project: providing services to taxonomists for standard genome sequencing and annotation.</title>
        <authorList>
            <consortium name="The Broad Institute Genomics Platform"/>
            <consortium name="The Broad Institute Genome Sequencing Center for Infectious Disease"/>
            <person name="Wu L."/>
            <person name="Ma J."/>
        </authorList>
    </citation>
    <scope>NUCLEOTIDE SEQUENCE [LARGE SCALE GENOMIC DNA]</scope>
    <source>
        <strain evidence="3">JCM 4542</strain>
    </source>
</reference>
<dbReference type="Pfam" id="PF25848">
    <property type="entry name" value="Rodlin"/>
    <property type="match status" value="1"/>
</dbReference>
<feature type="region of interest" description="Disordered" evidence="1">
    <location>
        <begin position="54"/>
        <end position="80"/>
    </location>
</feature>
<gene>
    <name evidence="2" type="ORF">GCM10010315_46600</name>
</gene>
<name>A0ABP6GE66_9ACTN</name>
<evidence type="ECO:0000313" key="3">
    <source>
        <dbReference type="Proteomes" id="UP001500886"/>
    </source>
</evidence>
<proteinExistence type="predicted"/>
<feature type="region of interest" description="Disordered" evidence="1">
    <location>
        <begin position="1"/>
        <end position="25"/>
    </location>
</feature>
<dbReference type="NCBIfam" id="NF041022">
    <property type="entry name" value="rodlin_AB"/>
    <property type="match status" value="1"/>
</dbReference>
<evidence type="ECO:0000313" key="2">
    <source>
        <dbReference type="EMBL" id="GAA2722128.1"/>
    </source>
</evidence>
<organism evidence="2 3">
    <name type="scientific">Streptomyces luteosporeus</name>
    <dbReference type="NCBI Taxonomy" id="173856"/>
    <lineage>
        <taxon>Bacteria</taxon>
        <taxon>Bacillati</taxon>
        <taxon>Actinomycetota</taxon>
        <taxon>Actinomycetes</taxon>
        <taxon>Kitasatosporales</taxon>
        <taxon>Streptomycetaceae</taxon>
        <taxon>Streptomyces</taxon>
    </lineage>
</organism>
<accession>A0ABP6GE66</accession>
<dbReference type="EMBL" id="BAAASL010000019">
    <property type="protein sequence ID" value="GAA2722128.1"/>
    <property type="molecule type" value="Genomic_DNA"/>
</dbReference>
<sequence length="159" mass="16158">MFGTNTGRRSWAGRLPPGRRRPDAKGRAVLRKALTTVALTATAVGAAAAPAVAIDDDTPGANANGARTVHGGTVTGGERSPQMSAIQSTAEKLCVGVGGAGIQSLLLLINIGIQDVPVLTSQQQQQCADNSEINDGDDPLSHLIEQIPVISGNGSGNRG</sequence>
<protein>
    <recommendedName>
        <fullName evidence="4">RdlA protein</fullName>
    </recommendedName>
</protein>
<comment type="caution">
    <text evidence="2">The sequence shown here is derived from an EMBL/GenBank/DDBJ whole genome shotgun (WGS) entry which is preliminary data.</text>
</comment>
<dbReference type="Proteomes" id="UP001500886">
    <property type="component" value="Unassembled WGS sequence"/>
</dbReference>
<keyword evidence="3" id="KW-1185">Reference proteome</keyword>
<dbReference type="InterPro" id="IPR047736">
    <property type="entry name" value="RdlA/B-like"/>
</dbReference>